<evidence type="ECO:0000313" key="2">
    <source>
        <dbReference type="Proteomes" id="UP001055811"/>
    </source>
</evidence>
<reference evidence="2" key="1">
    <citation type="journal article" date="2022" name="Mol. Ecol. Resour.">
        <title>The genomes of chicory, endive, great burdock and yacon provide insights into Asteraceae palaeo-polyploidization history and plant inulin production.</title>
        <authorList>
            <person name="Fan W."/>
            <person name="Wang S."/>
            <person name="Wang H."/>
            <person name="Wang A."/>
            <person name="Jiang F."/>
            <person name="Liu H."/>
            <person name="Zhao H."/>
            <person name="Xu D."/>
            <person name="Zhang Y."/>
        </authorList>
    </citation>
    <scope>NUCLEOTIDE SEQUENCE [LARGE SCALE GENOMIC DNA]</scope>
    <source>
        <strain evidence="2">cv. Punajuju</strain>
    </source>
</reference>
<name>A0ACB9ASA7_CICIN</name>
<gene>
    <name evidence="1" type="ORF">L2E82_41325</name>
</gene>
<comment type="caution">
    <text evidence="1">The sequence shown here is derived from an EMBL/GenBank/DDBJ whole genome shotgun (WGS) entry which is preliminary data.</text>
</comment>
<evidence type="ECO:0000313" key="1">
    <source>
        <dbReference type="EMBL" id="KAI3711325.1"/>
    </source>
</evidence>
<dbReference type="Proteomes" id="UP001055811">
    <property type="component" value="Linkage Group LG07"/>
</dbReference>
<keyword evidence="2" id="KW-1185">Reference proteome</keyword>
<organism evidence="1 2">
    <name type="scientific">Cichorium intybus</name>
    <name type="common">Chicory</name>
    <dbReference type="NCBI Taxonomy" id="13427"/>
    <lineage>
        <taxon>Eukaryota</taxon>
        <taxon>Viridiplantae</taxon>
        <taxon>Streptophyta</taxon>
        <taxon>Embryophyta</taxon>
        <taxon>Tracheophyta</taxon>
        <taxon>Spermatophyta</taxon>
        <taxon>Magnoliopsida</taxon>
        <taxon>eudicotyledons</taxon>
        <taxon>Gunneridae</taxon>
        <taxon>Pentapetalae</taxon>
        <taxon>asterids</taxon>
        <taxon>campanulids</taxon>
        <taxon>Asterales</taxon>
        <taxon>Asteraceae</taxon>
        <taxon>Cichorioideae</taxon>
        <taxon>Cichorieae</taxon>
        <taxon>Cichoriinae</taxon>
        <taxon>Cichorium</taxon>
    </lineage>
</organism>
<accession>A0ACB9ASA7</accession>
<sequence length="335" mass="38315">MDYLTIFLILTFPLTFIYVFSISARRNSRLPPGPYPFPIIGNLLELGDKPHYSLATLSKRYGPLMSLKLGSITTMVVSSPDIAKEVFQTHDQSFSSRVIPDAAGMIDHHKYSMVWLPAGDQWRRLRRITREYMFSIQRLEAGELVRRKKVQELIEHVDQYCSNKKAVNIGAAAFTTTLNILSNTIFSRDLSQYDSDLSQGFKEAVWGLMELSGKPNLSDFFPILKPFDPQGFQRQSTIYAKKLWAIFDVIINQRFQERTSSTPYDGDHSSTKNDLLDLLLNLNMKDESEITLNVMRHLFLWKLEGDTRGQDMDMGEKFGLSLSKSVPLMAIPIKL</sequence>
<dbReference type="EMBL" id="CM042015">
    <property type="protein sequence ID" value="KAI3711325.1"/>
    <property type="molecule type" value="Genomic_DNA"/>
</dbReference>
<reference evidence="1 2" key="2">
    <citation type="journal article" date="2022" name="Mol. Ecol. Resour.">
        <title>The genomes of chicory, endive, great burdock and yacon provide insights into Asteraceae paleo-polyploidization history and plant inulin production.</title>
        <authorList>
            <person name="Fan W."/>
            <person name="Wang S."/>
            <person name="Wang H."/>
            <person name="Wang A."/>
            <person name="Jiang F."/>
            <person name="Liu H."/>
            <person name="Zhao H."/>
            <person name="Xu D."/>
            <person name="Zhang Y."/>
        </authorList>
    </citation>
    <scope>NUCLEOTIDE SEQUENCE [LARGE SCALE GENOMIC DNA]</scope>
    <source>
        <strain evidence="2">cv. Punajuju</strain>
        <tissue evidence="1">Leaves</tissue>
    </source>
</reference>
<proteinExistence type="predicted"/>
<protein>
    <submittedName>
        <fullName evidence="1">Uncharacterized protein</fullName>
    </submittedName>
</protein>